<sequence length="266" mass="30978">MASKYTNCQFCEGSADVNWHCQSCDLNLCDVCNTIIHTKIEKLSEHKVDLVKHSESIKDLENLCKVDLKEISCSKHMDQRCVTYCLNCDKSLCSSCLIRPFQYEELNKVYEEKYLLLKDLKSKIDDCYPFFEEKAADFRKRDDDEVEKNNEMKEKIFKRKNEVNDTVTKEALALVEVMEGIWNTENNPVKAERERLCQVEQDLKARKNILDEVTRTQEPALVFSSAEKVSRDIPEKSVLEVTTPEMYYIESIDDMEKNIGINNPKT</sequence>
<proteinExistence type="predicted"/>
<gene>
    <name evidence="3" type="ORF">MCOR_28270</name>
</gene>
<dbReference type="InterPro" id="IPR000315">
    <property type="entry name" value="Znf_B-box"/>
</dbReference>
<name>A0A6J8CCT6_MYTCO</name>
<dbReference type="GO" id="GO:0008270">
    <property type="term" value="F:zinc ion binding"/>
    <property type="evidence" value="ECO:0007669"/>
    <property type="project" value="UniProtKB-KW"/>
</dbReference>
<dbReference type="AlphaFoldDB" id="A0A6J8CCT6"/>
<dbReference type="EMBL" id="CACVKT020005176">
    <property type="protein sequence ID" value="CAC5393401.1"/>
    <property type="molecule type" value="Genomic_DNA"/>
</dbReference>
<keyword evidence="1" id="KW-0479">Metal-binding</keyword>
<reference evidence="3 4" key="1">
    <citation type="submission" date="2020-06" db="EMBL/GenBank/DDBJ databases">
        <authorList>
            <person name="Li R."/>
            <person name="Bekaert M."/>
        </authorList>
    </citation>
    <scope>NUCLEOTIDE SEQUENCE [LARGE SCALE GENOMIC DNA]</scope>
    <source>
        <strain evidence="4">wild</strain>
    </source>
</reference>
<dbReference type="PROSITE" id="PS50119">
    <property type="entry name" value="ZF_BBOX"/>
    <property type="match status" value="1"/>
</dbReference>
<dbReference type="Gene3D" id="3.30.160.60">
    <property type="entry name" value="Classic Zinc Finger"/>
    <property type="match status" value="1"/>
</dbReference>
<evidence type="ECO:0000256" key="1">
    <source>
        <dbReference type="PROSITE-ProRule" id="PRU00024"/>
    </source>
</evidence>
<evidence type="ECO:0000313" key="4">
    <source>
        <dbReference type="Proteomes" id="UP000507470"/>
    </source>
</evidence>
<evidence type="ECO:0000259" key="2">
    <source>
        <dbReference type="PROSITE" id="PS50119"/>
    </source>
</evidence>
<accession>A0A6J8CCT6</accession>
<evidence type="ECO:0000313" key="3">
    <source>
        <dbReference type="EMBL" id="CAC5393401.1"/>
    </source>
</evidence>
<keyword evidence="4" id="KW-1185">Reference proteome</keyword>
<protein>
    <recommendedName>
        <fullName evidence="2">B box-type domain-containing protein</fullName>
    </recommendedName>
</protein>
<dbReference type="CDD" id="cd19757">
    <property type="entry name" value="Bbox1"/>
    <property type="match status" value="1"/>
</dbReference>
<organism evidence="3 4">
    <name type="scientific">Mytilus coruscus</name>
    <name type="common">Sea mussel</name>
    <dbReference type="NCBI Taxonomy" id="42192"/>
    <lineage>
        <taxon>Eukaryota</taxon>
        <taxon>Metazoa</taxon>
        <taxon>Spiralia</taxon>
        <taxon>Lophotrochozoa</taxon>
        <taxon>Mollusca</taxon>
        <taxon>Bivalvia</taxon>
        <taxon>Autobranchia</taxon>
        <taxon>Pteriomorphia</taxon>
        <taxon>Mytilida</taxon>
        <taxon>Mytiloidea</taxon>
        <taxon>Mytilidae</taxon>
        <taxon>Mytilinae</taxon>
        <taxon>Mytilus</taxon>
    </lineage>
</organism>
<keyword evidence="1" id="KW-0863">Zinc-finger</keyword>
<dbReference type="OrthoDB" id="6187965at2759"/>
<dbReference type="SUPFAM" id="SSF57845">
    <property type="entry name" value="B-box zinc-binding domain"/>
    <property type="match status" value="1"/>
</dbReference>
<dbReference type="Proteomes" id="UP000507470">
    <property type="component" value="Unassembled WGS sequence"/>
</dbReference>
<keyword evidence="1" id="KW-0862">Zinc</keyword>
<feature type="domain" description="B box-type" evidence="2">
    <location>
        <begin position="68"/>
        <end position="96"/>
    </location>
</feature>